<proteinExistence type="predicted"/>
<evidence type="ECO:0000313" key="7">
    <source>
        <dbReference type="Proteomes" id="UP000254343"/>
    </source>
</evidence>
<keyword evidence="6" id="KW-0378">Hydrolase</keyword>
<dbReference type="InterPro" id="IPR050134">
    <property type="entry name" value="NAD-dep_sirtuin_deacylases"/>
</dbReference>
<dbReference type="InterPro" id="IPR029035">
    <property type="entry name" value="DHS-like_NAD/FAD-binding_dom"/>
</dbReference>
<dbReference type="GO" id="GO:0070403">
    <property type="term" value="F:NAD+ binding"/>
    <property type="evidence" value="ECO:0007669"/>
    <property type="project" value="InterPro"/>
</dbReference>
<evidence type="ECO:0000256" key="1">
    <source>
        <dbReference type="ARBA" id="ARBA00012928"/>
    </source>
</evidence>
<name>A0A380W490_AFIFE</name>
<dbReference type="GO" id="GO:0017136">
    <property type="term" value="F:histone deacetylase activity, NAD-dependent"/>
    <property type="evidence" value="ECO:0007669"/>
    <property type="project" value="TreeGrafter"/>
</dbReference>
<evidence type="ECO:0000313" key="6">
    <source>
        <dbReference type="EMBL" id="SUU83742.1"/>
    </source>
</evidence>
<dbReference type="SUPFAM" id="SSF52467">
    <property type="entry name" value="DHS-like NAD/FAD-binding domain"/>
    <property type="match status" value="1"/>
</dbReference>
<evidence type="ECO:0000259" key="5">
    <source>
        <dbReference type="PROSITE" id="PS50305"/>
    </source>
</evidence>
<keyword evidence="2" id="KW-0808">Transferase</keyword>
<feature type="domain" description="Deacetylase sirtuin-type" evidence="5">
    <location>
        <begin position="1"/>
        <end position="86"/>
    </location>
</feature>
<dbReference type="EC" id="2.3.1.286" evidence="1"/>
<dbReference type="PANTHER" id="PTHR11085">
    <property type="entry name" value="NAD-DEPENDENT PROTEIN DEACYLASE SIRTUIN-5, MITOCHONDRIAL-RELATED"/>
    <property type="match status" value="1"/>
</dbReference>
<dbReference type="InterPro" id="IPR026590">
    <property type="entry name" value="Ssirtuin_cat_dom"/>
</dbReference>
<dbReference type="Pfam" id="PF02146">
    <property type="entry name" value="SIR2"/>
    <property type="match status" value="1"/>
</dbReference>
<comment type="caution">
    <text evidence="4">Lacks conserved residue(s) required for the propagation of feature annotation.</text>
</comment>
<dbReference type="EMBL" id="UIGB01000001">
    <property type="protein sequence ID" value="SUU83742.1"/>
    <property type="molecule type" value="Genomic_DNA"/>
</dbReference>
<dbReference type="InterPro" id="IPR003000">
    <property type="entry name" value="Sirtuin"/>
</dbReference>
<keyword evidence="3" id="KW-0520">NAD</keyword>
<dbReference type="AlphaFoldDB" id="A0A380W490"/>
<accession>A0A380W490</accession>
<protein>
    <recommendedName>
        <fullName evidence="1">protein acetyllysine N-acetyltransferase</fullName>
        <ecNumber evidence="1">2.3.1.286</ecNumber>
    </recommendedName>
</protein>
<dbReference type="Proteomes" id="UP000254343">
    <property type="component" value="Unassembled WGS sequence"/>
</dbReference>
<sequence>MDFSRFAVPDCRSYGGILKPDVVFFGESVPRDHVTRVIESLKQADAMLVVGSSLMVYSGFRFARRPLNSAFRSLPSISAEHALTTC</sequence>
<evidence type="ECO:0000256" key="3">
    <source>
        <dbReference type="ARBA" id="ARBA00023027"/>
    </source>
</evidence>
<dbReference type="PANTHER" id="PTHR11085:SF10">
    <property type="entry name" value="NAD-DEPENDENT PROTEIN DEACYLASE SIRTUIN-5, MITOCHONDRIAL-RELATED"/>
    <property type="match status" value="1"/>
</dbReference>
<dbReference type="PROSITE" id="PS50305">
    <property type="entry name" value="SIRTUIN"/>
    <property type="match status" value="1"/>
</dbReference>
<gene>
    <name evidence="6" type="primary">cobB_1</name>
    <name evidence="6" type="ORF">NCTC12722_00921</name>
</gene>
<organism evidence="6 7">
    <name type="scientific">Afipia felis</name>
    <name type="common">Cat scratch disease bacillus</name>
    <dbReference type="NCBI Taxonomy" id="1035"/>
    <lineage>
        <taxon>Bacteria</taxon>
        <taxon>Pseudomonadati</taxon>
        <taxon>Pseudomonadota</taxon>
        <taxon>Alphaproteobacteria</taxon>
        <taxon>Hyphomicrobiales</taxon>
        <taxon>Nitrobacteraceae</taxon>
        <taxon>Afipia</taxon>
    </lineage>
</organism>
<evidence type="ECO:0000256" key="2">
    <source>
        <dbReference type="ARBA" id="ARBA00022679"/>
    </source>
</evidence>
<dbReference type="Gene3D" id="3.40.50.1220">
    <property type="entry name" value="TPP-binding domain"/>
    <property type="match status" value="1"/>
</dbReference>
<evidence type="ECO:0000256" key="4">
    <source>
        <dbReference type="PROSITE-ProRule" id="PRU00236"/>
    </source>
</evidence>
<reference evidence="6 7" key="1">
    <citation type="submission" date="2018-06" db="EMBL/GenBank/DDBJ databases">
        <authorList>
            <consortium name="Pathogen Informatics"/>
            <person name="Doyle S."/>
        </authorList>
    </citation>
    <scope>NUCLEOTIDE SEQUENCE [LARGE SCALE GENOMIC DNA]</scope>
    <source>
        <strain evidence="6 7">NCTC12722</strain>
    </source>
</reference>
<dbReference type="GO" id="GO:0016787">
    <property type="term" value="F:hydrolase activity"/>
    <property type="evidence" value="ECO:0007669"/>
    <property type="project" value="UniProtKB-KW"/>
</dbReference>